<comment type="caution">
    <text evidence="2">The sequence shown here is derived from an EMBL/GenBank/DDBJ whole genome shotgun (WGS) entry which is preliminary data.</text>
</comment>
<organism evidence="2 3">
    <name type="scientific">Kibdelosporangium lantanae</name>
    <dbReference type="NCBI Taxonomy" id="1497396"/>
    <lineage>
        <taxon>Bacteria</taxon>
        <taxon>Bacillati</taxon>
        <taxon>Actinomycetota</taxon>
        <taxon>Actinomycetes</taxon>
        <taxon>Pseudonocardiales</taxon>
        <taxon>Pseudonocardiaceae</taxon>
        <taxon>Kibdelosporangium</taxon>
    </lineage>
</organism>
<keyword evidence="1" id="KW-0472">Membrane</keyword>
<accession>A0ABW3M8Y3</accession>
<keyword evidence="3" id="KW-1185">Reference proteome</keyword>
<name>A0ABW3M8Y3_9PSEU</name>
<evidence type="ECO:0000256" key="1">
    <source>
        <dbReference type="SAM" id="Phobius"/>
    </source>
</evidence>
<keyword evidence="1" id="KW-1133">Transmembrane helix</keyword>
<evidence type="ECO:0000313" key="3">
    <source>
        <dbReference type="Proteomes" id="UP001597045"/>
    </source>
</evidence>
<reference evidence="3" key="1">
    <citation type="journal article" date="2019" name="Int. J. Syst. Evol. Microbiol.">
        <title>The Global Catalogue of Microorganisms (GCM) 10K type strain sequencing project: providing services to taxonomists for standard genome sequencing and annotation.</title>
        <authorList>
            <consortium name="The Broad Institute Genomics Platform"/>
            <consortium name="The Broad Institute Genome Sequencing Center for Infectious Disease"/>
            <person name="Wu L."/>
            <person name="Ma J."/>
        </authorList>
    </citation>
    <scope>NUCLEOTIDE SEQUENCE [LARGE SCALE GENOMIC DNA]</scope>
    <source>
        <strain evidence="3">JCM 31486</strain>
    </source>
</reference>
<sequence length="107" mass="12105">MPCPRSYTYVDVMVWVGSIVGVAVWLVLLAVLERAWRRARSPRDAGSPMSEAAFDEFVAFFYGSKRVELAQRATHSLMREDENNSAPPHKVDLDNGVAFLDPHRIKE</sequence>
<protein>
    <submittedName>
        <fullName evidence="2">DUF6191 domain-containing protein</fullName>
    </submittedName>
</protein>
<gene>
    <name evidence="2" type="ORF">ACFQ1S_17370</name>
</gene>
<dbReference type="Pfam" id="PF19690">
    <property type="entry name" value="DUF6191"/>
    <property type="match status" value="1"/>
</dbReference>
<evidence type="ECO:0000313" key="2">
    <source>
        <dbReference type="EMBL" id="MFD1047191.1"/>
    </source>
</evidence>
<keyword evidence="1" id="KW-0812">Transmembrane</keyword>
<proteinExistence type="predicted"/>
<dbReference type="InterPro" id="IPR045684">
    <property type="entry name" value="DUF6191"/>
</dbReference>
<feature type="transmembrane region" description="Helical" evidence="1">
    <location>
        <begin position="12"/>
        <end position="32"/>
    </location>
</feature>
<dbReference type="EMBL" id="JBHTIS010000967">
    <property type="protein sequence ID" value="MFD1047191.1"/>
    <property type="molecule type" value="Genomic_DNA"/>
</dbReference>
<dbReference type="Proteomes" id="UP001597045">
    <property type="component" value="Unassembled WGS sequence"/>
</dbReference>